<evidence type="ECO:0000256" key="3">
    <source>
        <dbReference type="ARBA" id="ARBA00022741"/>
    </source>
</evidence>
<dbReference type="KEGG" id="lfp:Y981_09340"/>
<dbReference type="CDD" id="cd01890">
    <property type="entry name" value="LepA"/>
    <property type="match status" value="1"/>
</dbReference>
<dbReference type="PRINTS" id="PR00315">
    <property type="entry name" value="ELONGATNFCT"/>
</dbReference>
<comment type="similarity">
    <text evidence="10">Belongs to the GTP-binding elongation factor family. LepA subfamily.</text>
</comment>
<accession>A0A059Y020</accession>
<dbReference type="InterPro" id="IPR000795">
    <property type="entry name" value="T_Tr_GTP-bd_dom"/>
</dbReference>
<feature type="domain" description="Tr-type G" evidence="13">
    <location>
        <begin position="6"/>
        <end position="188"/>
    </location>
</feature>
<dbReference type="SUPFAM" id="SSF54980">
    <property type="entry name" value="EF-G C-terminal domain-like"/>
    <property type="match status" value="2"/>
</dbReference>
<dbReference type="InterPro" id="IPR004161">
    <property type="entry name" value="EFTu-like_2"/>
</dbReference>
<evidence type="ECO:0000259" key="13">
    <source>
        <dbReference type="PROSITE" id="PS51722"/>
    </source>
</evidence>
<dbReference type="InterPro" id="IPR027417">
    <property type="entry name" value="P-loop_NTPase"/>
</dbReference>
<dbReference type="Gene3D" id="3.30.70.2570">
    <property type="entry name" value="Elongation factor 4, C-terminal domain"/>
    <property type="match status" value="1"/>
</dbReference>
<dbReference type="GO" id="GO:0003924">
    <property type="term" value="F:GTPase activity"/>
    <property type="evidence" value="ECO:0007669"/>
    <property type="project" value="UniProtKB-UniRule"/>
</dbReference>
<dbReference type="InterPro" id="IPR013842">
    <property type="entry name" value="LepA_CTD"/>
</dbReference>
<dbReference type="Gene3D" id="3.30.70.240">
    <property type="match status" value="1"/>
</dbReference>
<dbReference type="Pfam" id="PF03144">
    <property type="entry name" value="GTP_EFTU_D2"/>
    <property type="match status" value="1"/>
</dbReference>
<dbReference type="PANTHER" id="PTHR43512">
    <property type="entry name" value="TRANSLATION FACTOR GUF1-RELATED"/>
    <property type="match status" value="1"/>
</dbReference>
<dbReference type="SUPFAM" id="SSF52540">
    <property type="entry name" value="P-loop containing nucleoside triphosphate hydrolases"/>
    <property type="match status" value="1"/>
</dbReference>
<protein>
    <recommendedName>
        <fullName evidence="11 12">Elongation factor 4</fullName>
        <shortName evidence="12">EF-4</shortName>
        <ecNumber evidence="11 12">3.6.5.n1</ecNumber>
    </recommendedName>
    <alternativeName>
        <fullName evidence="12">Ribosomal back-translocase LepA</fullName>
    </alternativeName>
</protein>
<dbReference type="NCBIfam" id="TIGR01393">
    <property type="entry name" value="lepA"/>
    <property type="match status" value="1"/>
</dbReference>
<dbReference type="FunFam" id="3.30.70.2570:FF:000001">
    <property type="entry name" value="Translation factor GUF1, mitochondrial"/>
    <property type="match status" value="1"/>
</dbReference>
<comment type="function">
    <text evidence="9 12">Required for accurate and efficient protein synthesis under certain stress conditions. May act as a fidelity factor of the translation reaction, by catalyzing a one-codon backward translocation of tRNAs on improperly translocated ribosomes. Back-translocation proceeds from a post-translocation (POST) complex to a pre-translocation (PRE) complex, thus giving elongation factor G a second chance to translocate the tRNAs correctly. Binds to ribosomes in a GTP-dependent manner.</text>
</comment>
<dbReference type="GO" id="GO:0045727">
    <property type="term" value="P:positive regulation of translation"/>
    <property type="evidence" value="ECO:0007669"/>
    <property type="project" value="UniProtKB-UniRule"/>
</dbReference>
<dbReference type="InterPro" id="IPR035654">
    <property type="entry name" value="LepA_IV"/>
</dbReference>
<keyword evidence="15" id="KW-1185">Reference proteome</keyword>
<dbReference type="CDD" id="cd03709">
    <property type="entry name" value="lepA_C"/>
    <property type="match status" value="1"/>
</dbReference>
<dbReference type="InterPro" id="IPR006297">
    <property type="entry name" value="EF-4"/>
</dbReference>
<organism evidence="14 15">
    <name type="scientific">Leptospirillum ferriphilum YSK</name>
    <dbReference type="NCBI Taxonomy" id="1441628"/>
    <lineage>
        <taxon>Bacteria</taxon>
        <taxon>Pseudomonadati</taxon>
        <taxon>Nitrospirota</taxon>
        <taxon>Nitrospiria</taxon>
        <taxon>Nitrospirales</taxon>
        <taxon>Nitrospiraceae</taxon>
        <taxon>Leptospirillum</taxon>
    </lineage>
</organism>
<comment type="catalytic activity">
    <reaction evidence="8 12">
        <text>GTP + H2O = GDP + phosphate + H(+)</text>
        <dbReference type="Rhea" id="RHEA:19669"/>
        <dbReference type="ChEBI" id="CHEBI:15377"/>
        <dbReference type="ChEBI" id="CHEBI:15378"/>
        <dbReference type="ChEBI" id="CHEBI:37565"/>
        <dbReference type="ChEBI" id="CHEBI:43474"/>
        <dbReference type="ChEBI" id="CHEBI:58189"/>
        <dbReference type="EC" id="3.6.5.n1"/>
    </reaction>
</comment>
<proteinExistence type="inferred from homology"/>
<dbReference type="InterPro" id="IPR035647">
    <property type="entry name" value="EFG_III/V"/>
</dbReference>
<dbReference type="RefSeq" id="WP_014961575.1">
    <property type="nucleotide sequence ID" value="NZ_CP007243.1"/>
</dbReference>
<evidence type="ECO:0000256" key="4">
    <source>
        <dbReference type="ARBA" id="ARBA00022801"/>
    </source>
</evidence>
<dbReference type="HAMAP" id="MF_00071">
    <property type="entry name" value="LepA"/>
    <property type="match status" value="1"/>
</dbReference>
<dbReference type="OrthoDB" id="580826at2"/>
<dbReference type="Gene3D" id="3.30.70.870">
    <property type="entry name" value="Elongation Factor G (Translational Gtpase), domain 3"/>
    <property type="match status" value="1"/>
</dbReference>
<dbReference type="FunFam" id="3.30.70.240:FF:000007">
    <property type="entry name" value="Translation factor GUF1, mitochondrial"/>
    <property type="match status" value="1"/>
</dbReference>
<dbReference type="NCBIfam" id="TIGR00231">
    <property type="entry name" value="small_GTP"/>
    <property type="match status" value="1"/>
</dbReference>
<evidence type="ECO:0000256" key="7">
    <source>
        <dbReference type="ARBA" id="ARBA00023136"/>
    </source>
</evidence>
<dbReference type="Pfam" id="PF00679">
    <property type="entry name" value="EFG_C"/>
    <property type="match status" value="1"/>
</dbReference>
<keyword evidence="5 12" id="KW-0648">Protein biosynthesis</keyword>
<evidence type="ECO:0000256" key="2">
    <source>
        <dbReference type="ARBA" id="ARBA00022475"/>
    </source>
</evidence>
<dbReference type="GO" id="GO:0003746">
    <property type="term" value="F:translation elongation factor activity"/>
    <property type="evidence" value="ECO:0007669"/>
    <property type="project" value="UniProtKB-UniRule"/>
</dbReference>
<evidence type="ECO:0000256" key="9">
    <source>
        <dbReference type="ARBA" id="ARBA00057626"/>
    </source>
</evidence>
<dbReference type="InterPro" id="IPR038363">
    <property type="entry name" value="LepA_C_sf"/>
</dbReference>
<dbReference type="Gene3D" id="2.40.30.10">
    <property type="entry name" value="Translation factors"/>
    <property type="match status" value="1"/>
</dbReference>
<dbReference type="PROSITE" id="PS51722">
    <property type="entry name" value="G_TR_2"/>
    <property type="match status" value="1"/>
</dbReference>
<keyword evidence="6 12" id="KW-0342">GTP-binding</keyword>
<evidence type="ECO:0000256" key="1">
    <source>
        <dbReference type="ARBA" id="ARBA00005454"/>
    </source>
</evidence>
<dbReference type="GO" id="GO:0005525">
    <property type="term" value="F:GTP binding"/>
    <property type="evidence" value="ECO:0007669"/>
    <property type="project" value="UniProtKB-UniRule"/>
</dbReference>
<comment type="subcellular location">
    <subcellularLocation>
        <location evidence="12">Cell membrane</location>
        <topology evidence="12">Peripheral membrane protein</topology>
        <orientation evidence="12">Cytoplasmic side</orientation>
    </subcellularLocation>
</comment>
<evidence type="ECO:0000256" key="11">
    <source>
        <dbReference type="ARBA" id="ARBA00066744"/>
    </source>
</evidence>
<dbReference type="Gene3D" id="3.40.50.300">
    <property type="entry name" value="P-loop containing nucleotide triphosphate hydrolases"/>
    <property type="match status" value="1"/>
</dbReference>
<dbReference type="GO" id="GO:0005886">
    <property type="term" value="C:plasma membrane"/>
    <property type="evidence" value="ECO:0007669"/>
    <property type="project" value="UniProtKB-SubCell"/>
</dbReference>
<sequence>MSFPLERIRNFCIIAHIDHGKSTLADRLLEMTGSVTARETRDQQLDAMDLERERGITIKAHTVRLVYRARDGQDYLLNLIDTPGHVDFTYEVSRSLAACEGALLVVDASQGVEAQTIANAYLALENDVHMIPVINKIDLPGADIEKTREQIEEAIGLPSEEALLISAKAGIGVEDVLEAVVSRVPPPVSHPGRSLKALLFDSWFDPFQGAVILVRVFEGTIRVGDRFRLFSTGKTHEVLEISAQTPKKVLLEELGPGEVGIIVSGIKSVRETRIGDTLVLESDPAPEAFPGFHEAKPMVFCGLFPTETEQYDDLKEALEKLRLNDASFTFEMETSLALGFGFRCGFLGLLHMEIIQERLEREFHLTLISTAPTVVYRVRLLGGASEEILVVNPSELPPPNKIDEVFEPFILGTLFLPAEYLGPVMALCQEKRAVQKDMRYLDSRRVSIQYEMPLNEVVLDFYDRLKSISKGYASFDYEWLGYRPSNLVKVDVMVNGEQVDALSFIVHQDKAYTRARLLVEKLKEVIPRQMFEVALQAAIGSRIIARETIGAMRKNVLAKCYGGDITRKRKLLEKQKEGKKRMKQIGRVEVPQEAFMAVLRVSETGKDPG</sequence>
<dbReference type="FunFam" id="2.40.30.10:FF:000015">
    <property type="entry name" value="Translation factor GUF1, mitochondrial"/>
    <property type="match status" value="1"/>
</dbReference>
<dbReference type="Pfam" id="PF00009">
    <property type="entry name" value="GTP_EFTU"/>
    <property type="match status" value="1"/>
</dbReference>
<comment type="similarity">
    <text evidence="1 12">Belongs to the TRAFAC class translation factor GTPase superfamily. Classic translation factor GTPase family. LepA subfamily.</text>
</comment>
<evidence type="ECO:0000256" key="12">
    <source>
        <dbReference type="HAMAP-Rule" id="MF_00071"/>
    </source>
</evidence>
<evidence type="ECO:0000256" key="5">
    <source>
        <dbReference type="ARBA" id="ARBA00022917"/>
    </source>
</evidence>
<dbReference type="EC" id="3.6.5.n1" evidence="11 12"/>
<name>A0A059Y020_9BACT</name>
<gene>
    <name evidence="12" type="primary">lepA</name>
    <name evidence="14" type="ORF">Y981_09340</name>
</gene>
<keyword evidence="4 12" id="KW-0378">Hydrolase</keyword>
<reference evidence="15" key="1">
    <citation type="submission" date="2014-02" db="EMBL/GenBank/DDBJ databases">
        <title>Complete genome sequence and comparative genomic analysis of the nitrogen-fixing bacterium Leptospirillum ferriphilum YSK.</title>
        <authorList>
            <person name="Guo X."/>
            <person name="Yin H."/>
            <person name="Liang Y."/>
            <person name="Hu Q."/>
            <person name="Ma L."/>
            <person name="Xiao Y."/>
            <person name="Zhang X."/>
            <person name="Qiu G."/>
            <person name="Liu X."/>
        </authorList>
    </citation>
    <scope>NUCLEOTIDE SEQUENCE [LARGE SCALE GENOMIC DNA]</scope>
    <source>
        <strain evidence="15">YSK</strain>
    </source>
</reference>
<dbReference type="InterPro" id="IPR000640">
    <property type="entry name" value="EFG_V-like"/>
</dbReference>
<dbReference type="FunFam" id="3.30.70.870:FF:000004">
    <property type="entry name" value="Translation factor GUF1, mitochondrial"/>
    <property type="match status" value="1"/>
</dbReference>
<dbReference type="FunFam" id="3.40.50.300:FF:000078">
    <property type="entry name" value="Elongation factor 4"/>
    <property type="match status" value="1"/>
</dbReference>
<keyword evidence="3 12" id="KW-0547">Nucleotide-binding</keyword>
<evidence type="ECO:0000256" key="8">
    <source>
        <dbReference type="ARBA" id="ARBA00050293"/>
    </source>
</evidence>
<evidence type="ECO:0000256" key="10">
    <source>
        <dbReference type="ARBA" id="ARBA00061052"/>
    </source>
</evidence>
<dbReference type="HOGENOM" id="CLU_009995_3_3_0"/>
<dbReference type="Pfam" id="PF06421">
    <property type="entry name" value="LepA_C"/>
    <property type="match status" value="1"/>
</dbReference>
<dbReference type="AlphaFoldDB" id="A0A059Y020"/>
<dbReference type="CDD" id="cd03699">
    <property type="entry name" value="EF4_II"/>
    <property type="match status" value="1"/>
</dbReference>
<dbReference type="CDD" id="cd16260">
    <property type="entry name" value="EF4_III"/>
    <property type="match status" value="1"/>
</dbReference>
<evidence type="ECO:0000313" key="15">
    <source>
        <dbReference type="Proteomes" id="UP000027059"/>
    </source>
</evidence>
<evidence type="ECO:0000256" key="6">
    <source>
        <dbReference type="ARBA" id="ARBA00023134"/>
    </source>
</evidence>
<dbReference type="InterPro" id="IPR005225">
    <property type="entry name" value="Small_GTP-bd"/>
</dbReference>
<keyword evidence="7 12" id="KW-0472">Membrane</keyword>
<evidence type="ECO:0000313" key="14">
    <source>
        <dbReference type="EMBL" id="AIA30876.1"/>
    </source>
</evidence>
<dbReference type="PANTHER" id="PTHR43512:SF4">
    <property type="entry name" value="TRANSLATION FACTOR GUF1 HOMOLOG, CHLOROPLASTIC"/>
    <property type="match status" value="1"/>
</dbReference>
<reference evidence="14 15" key="2">
    <citation type="journal article" date="2015" name="Biomed. Res. Int.">
        <title>Effects of Arsenite Resistance on the Growth and Functional Gene Expression of Leptospirillum ferriphilum and Acidithiobacillus thiooxidans in Pure Culture and Coculture.</title>
        <authorList>
            <person name="Jiang H."/>
            <person name="Liang Y."/>
            <person name="Yin H."/>
            <person name="Xiao Y."/>
            <person name="Guo X."/>
            <person name="Xu Y."/>
            <person name="Hu Q."/>
            <person name="Liu H."/>
            <person name="Liu X."/>
        </authorList>
    </citation>
    <scope>NUCLEOTIDE SEQUENCE [LARGE SCALE GENOMIC DNA]</scope>
    <source>
        <strain evidence="14 15">YSK</strain>
    </source>
</reference>
<dbReference type="EMBL" id="CP007243">
    <property type="protein sequence ID" value="AIA30876.1"/>
    <property type="molecule type" value="Genomic_DNA"/>
</dbReference>
<dbReference type="Proteomes" id="UP000027059">
    <property type="component" value="Chromosome"/>
</dbReference>
<feature type="binding site" evidence="12">
    <location>
        <begin position="135"/>
        <end position="138"/>
    </location>
    <ligand>
        <name>GTP</name>
        <dbReference type="ChEBI" id="CHEBI:37565"/>
    </ligand>
</feature>
<dbReference type="GO" id="GO:0043022">
    <property type="term" value="F:ribosome binding"/>
    <property type="evidence" value="ECO:0007669"/>
    <property type="project" value="UniProtKB-UniRule"/>
</dbReference>
<keyword evidence="2 12" id="KW-1003">Cell membrane</keyword>
<feature type="binding site" evidence="12">
    <location>
        <begin position="18"/>
        <end position="23"/>
    </location>
    <ligand>
        <name>GTP</name>
        <dbReference type="ChEBI" id="CHEBI:37565"/>
    </ligand>
</feature>